<dbReference type="InterPro" id="IPR042185">
    <property type="entry name" value="Serpin_sf_2"/>
</dbReference>
<organism evidence="5 6">
    <name type="scientific">Cirrhinus molitorella</name>
    <name type="common">mud carp</name>
    <dbReference type="NCBI Taxonomy" id="172907"/>
    <lineage>
        <taxon>Eukaryota</taxon>
        <taxon>Metazoa</taxon>
        <taxon>Chordata</taxon>
        <taxon>Craniata</taxon>
        <taxon>Vertebrata</taxon>
        <taxon>Euteleostomi</taxon>
        <taxon>Actinopterygii</taxon>
        <taxon>Neopterygii</taxon>
        <taxon>Teleostei</taxon>
        <taxon>Ostariophysi</taxon>
        <taxon>Cypriniformes</taxon>
        <taxon>Cyprinidae</taxon>
        <taxon>Labeoninae</taxon>
        <taxon>Labeonini</taxon>
        <taxon>Cirrhinus</taxon>
    </lineage>
</organism>
<protein>
    <recommendedName>
        <fullName evidence="4">Serpin domain-containing protein</fullName>
    </recommendedName>
</protein>
<dbReference type="InterPro" id="IPR023796">
    <property type="entry name" value="Serpin_dom"/>
</dbReference>
<accession>A0ABR3LRS6</accession>
<dbReference type="Gene3D" id="2.10.310.10">
    <property type="entry name" value="Serpins superfamily"/>
    <property type="match status" value="1"/>
</dbReference>
<dbReference type="SUPFAM" id="SSF56574">
    <property type="entry name" value="Serpins"/>
    <property type="match status" value="1"/>
</dbReference>
<proteinExistence type="inferred from homology"/>
<evidence type="ECO:0000256" key="3">
    <source>
        <dbReference type="SAM" id="SignalP"/>
    </source>
</evidence>
<keyword evidence="6" id="KW-1185">Reference proteome</keyword>
<gene>
    <name evidence="5" type="ORF">QQF64_016698</name>
</gene>
<dbReference type="Pfam" id="PF00079">
    <property type="entry name" value="Serpin"/>
    <property type="match status" value="1"/>
</dbReference>
<feature type="region of interest" description="Disordered" evidence="2">
    <location>
        <begin position="24"/>
        <end position="49"/>
    </location>
</feature>
<evidence type="ECO:0000259" key="4">
    <source>
        <dbReference type="SMART" id="SM00093"/>
    </source>
</evidence>
<feature type="domain" description="Serpin" evidence="4">
    <location>
        <begin position="66"/>
        <end position="421"/>
    </location>
</feature>
<sequence>MWGKVYYCAITALLVATAWSAPQEGHEGHDHGGHTADHHHRLHHSKDEPQPPVCPLLATHYPDFSFSLYKKIAFHPDAQGKNIFFSPFGIAMALSMLAVGAKGSTLSQIYSALGYSKLQADQVNEGYEHLFHMLGHGREGMQLEVGANVAIREGFKVVDKFLKDVQHYYNSEAFSVDFSKPEFAGEEINKFIAKKTHDKITSMVKDLDPDTVMMLINYMYFRGEWNKPFDAQLTHKADFQVDKDTKVKVDMMKIIGCYDVFQDENCTTVIMVPYKGNISMMIILPDDGKMKEVEEYICKHHLKSWLDKLFRSSVELFMPKFSISATCKLKPILEDMGVTDAFGDTADFSGMTIEVKAKVSQAVHQAVLSVDEKGTEAAVRTPVRRMPMFLPDTVMLNRPFLVMIVEDNTKSILFMGKITNPTVPHKTVAFILRQTLATKSTKWDTSLRTRQVNTLRWQLYEQARAMSLGWMVAELIETKWILRARRELAAGRVTDGCVLEAKGVPIIEEGWRRFCRVPRARGLRCSKCCNVAEIDGTTRVCTVPVPLDCG</sequence>
<comment type="similarity">
    <text evidence="1">Belongs to the serpin family.</text>
</comment>
<dbReference type="InterPro" id="IPR000215">
    <property type="entry name" value="Serpin_fam"/>
</dbReference>
<dbReference type="PANTHER" id="PTHR11461:SF363">
    <property type="entry name" value="SERINE (OR CYSTEINE) PROTEINASE INHIBITOR, CLADE A (ALPHA-1 ANTIPROTEINASE, ANTITRYPSIN), MEMBER 1, LIKE PRECURSOR-RELATED"/>
    <property type="match status" value="1"/>
</dbReference>
<evidence type="ECO:0000256" key="2">
    <source>
        <dbReference type="SAM" id="MobiDB-lite"/>
    </source>
</evidence>
<dbReference type="InterPro" id="IPR042178">
    <property type="entry name" value="Serpin_sf_1"/>
</dbReference>
<evidence type="ECO:0000313" key="5">
    <source>
        <dbReference type="EMBL" id="KAL1254469.1"/>
    </source>
</evidence>
<evidence type="ECO:0000313" key="6">
    <source>
        <dbReference type="Proteomes" id="UP001558613"/>
    </source>
</evidence>
<dbReference type="InterPro" id="IPR023795">
    <property type="entry name" value="Serpin_CS"/>
</dbReference>
<name>A0ABR3LRS6_9TELE</name>
<dbReference type="Proteomes" id="UP001558613">
    <property type="component" value="Unassembled WGS sequence"/>
</dbReference>
<dbReference type="PROSITE" id="PS00284">
    <property type="entry name" value="SERPIN"/>
    <property type="match status" value="1"/>
</dbReference>
<dbReference type="Gene3D" id="2.30.39.10">
    <property type="entry name" value="Alpha-1-antitrypsin, domain 1"/>
    <property type="match status" value="1"/>
</dbReference>
<dbReference type="EMBL" id="JAYMGO010000020">
    <property type="protein sequence ID" value="KAL1254469.1"/>
    <property type="molecule type" value="Genomic_DNA"/>
</dbReference>
<keyword evidence="3" id="KW-0732">Signal</keyword>
<dbReference type="SMART" id="SM00093">
    <property type="entry name" value="SERPIN"/>
    <property type="match status" value="1"/>
</dbReference>
<evidence type="ECO:0000256" key="1">
    <source>
        <dbReference type="RuleBase" id="RU000411"/>
    </source>
</evidence>
<comment type="caution">
    <text evidence="5">The sequence shown here is derived from an EMBL/GenBank/DDBJ whole genome shotgun (WGS) entry which is preliminary data.</text>
</comment>
<feature type="chain" id="PRO_5045558267" description="Serpin domain-containing protein" evidence="3">
    <location>
        <begin position="21"/>
        <end position="550"/>
    </location>
</feature>
<dbReference type="PANTHER" id="PTHR11461">
    <property type="entry name" value="SERINE PROTEASE INHIBITOR, SERPIN"/>
    <property type="match status" value="1"/>
</dbReference>
<reference evidence="5 6" key="1">
    <citation type="submission" date="2023-09" db="EMBL/GenBank/DDBJ databases">
        <authorList>
            <person name="Wang M."/>
        </authorList>
    </citation>
    <scope>NUCLEOTIDE SEQUENCE [LARGE SCALE GENOMIC DNA]</scope>
    <source>
        <strain evidence="5">GT-2023</strain>
        <tissue evidence="5">Liver</tissue>
    </source>
</reference>
<dbReference type="Gene3D" id="3.30.497.10">
    <property type="entry name" value="Antithrombin, subunit I, domain 2"/>
    <property type="match status" value="1"/>
</dbReference>
<feature type="signal peptide" evidence="3">
    <location>
        <begin position="1"/>
        <end position="20"/>
    </location>
</feature>
<feature type="compositionally biased region" description="Basic and acidic residues" evidence="2">
    <location>
        <begin position="24"/>
        <end position="36"/>
    </location>
</feature>
<dbReference type="InterPro" id="IPR036186">
    <property type="entry name" value="Serpin_sf"/>
</dbReference>